<keyword evidence="5" id="KW-0113">Calvin cycle</keyword>
<dbReference type="Pfam" id="PF00485">
    <property type="entry name" value="PRK"/>
    <property type="match status" value="1"/>
</dbReference>
<dbReference type="GO" id="GO:0008974">
    <property type="term" value="F:phosphoribulokinase activity"/>
    <property type="evidence" value="ECO:0007669"/>
    <property type="project" value="UniProtKB-EC"/>
</dbReference>
<feature type="domain" description="Phosphoribulokinase/uridine kinase" evidence="12">
    <location>
        <begin position="12"/>
        <end position="189"/>
    </location>
</feature>
<dbReference type="InterPro" id="IPR006083">
    <property type="entry name" value="PRK/URK"/>
</dbReference>
<evidence type="ECO:0000256" key="11">
    <source>
        <dbReference type="ARBA" id="ARBA00047663"/>
    </source>
</evidence>
<dbReference type="PANTHER" id="PTHR10285">
    <property type="entry name" value="URIDINE KINASE"/>
    <property type="match status" value="1"/>
</dbReference>
<proteinExistence type="inferred from homology"/>
<evidence type="ECO:0000256" key="5">
    <source>
        <dbReference type="ARBA" id="ARBA00022567"/>
    </source>
</evidence>
<evidence type="ECO:0000256" key="2">
    <source>
        <dbReference type="ARBA" id="ARBA00009719"/>
    </source>
</evidence>
<evidence type="ECO:0000256" key="6">
    <source>
        <dbReference type="ARBA" id="ARBA00022679"/>
    </source>
</evidence>
<protein>
    <recommendedName>
        <fullName evidence="3">phosphoribulokinase</fullName>
        <ecNumber evidence="3">2.7.1.19</ecNumber>
    </recommendedName>
    <alternativeName>
        <fullName evidence="10">Phosphopentokinase</fullName>
    </alternativeName>
</protein>
<dbReference type="EC" id="2.7.1.19" evidence="3"/>
<name>A0A212S259_9PROT</name>
<dbReference type="InterPro" id="IPR027417">
    <property type="entry name" value="P-loop_NTPase"/>
</dbReference>
<dbReference type="PRINTS" id="PR00478">
    <property type="entry name" value="PHRIBLKINASE"/>
</dbReference>
<dbReference type="AlphaFoldDB" id="A0A212S259"/>
<evidence type="ECO:0000256" key="1">
    <source>
        <dbReference type="ARBA" id="ARBA00005215"/>
    </source>
</evidence>
<evidence type="ECO:0000256" key="9">
    <source>
        <dbReference type="ARBA" id="ARBA00022840"/>
    </source>
</evidence>
<dbReference type="EMBL" id="FYEH01000020">
    <property type="protein sequence ID" value="SNB79200.1"/>
    <property type="molecule type" value="Genomic_DNA"/>
</dbReference>
<dbReference type="GO" id="GO:0005524">
    <property type="term" value="F:ATP binding"/>
    <property type="evidence" value="ECO:0007669"/>
    <property type="project" value="UniProtKB-KW"/>
</dbReference>
<comment type="similarity">
    <text evidence="2">Belongs to the phosphoribulokinase family.</text>
</comment>
<accession>A0A212S259</accession>
<keyword evidence="7" id="KW-0547">Nucleotide-binding</keyword>
<keyword evidence="6" id="KW-0808">Transferase</keyword>
<evidence type="ECO:0000313" key="13">
    <source>
        <dbReference type="EMBL" id="SNB79200.1"/>
    </source>
</evidence>
<reference evidence="13 14" key="1">
    <citation type="submission" date="2017-06" db="EMBL/GenBank/DDBJ databases">
        <authorList>
            <person name="Kim H.J."/>
            <person name="Triplett B.A."/>
        </authorList>
    </citation>
    <scope>NUCLEOTIDE SEQUENCE [LARGE SCALE GENOMIC DNA]</scope>
    <source>
        <strain evidence="13 14">B29T1</strain>
    </source>
</reference>
<dbReference type="GO" id="GO:0019253">
    <property type="term" value="P:reductive pentose-phosphate cycle"/>
    <property type="evidence" value="ECO:0007669"/>
    <property type="project" value="UniProtKB-KW"/>
</dbReference>
<dbReference type="OrthoDB" id="9773443at2"/>
<keyword evidence="4" id="KW-0602">Photosynthesis</keyword>
<evidence type="ECO:0000313" key="14">
    <source>
        <dbReference type="Proteomes" id="UP000197065"/>
    </source>
</evidence>
<evidence type="ECO:0000256" key="7">
    <source>
        <dbReference type="ARBA" id="ARBA00022741"/>
    </source>
</evidence>
<dbReference type="InterPro" id="IPR006082">
    <property type="entry name" value="PRK"/>
</dbReference>
<keyword evidence="9" id="KW-0067">ATP-binding</keyword>
<dbReference type="RefSeq" id="WP_088563016.1">
    <property type="nucleotide sequence ID" value="NZ_FYEH01000020.1"/>
</dbReference>
<evidence type="ECO:0000256" key="3">
    <source>
        <dbReference type="ARBA" id="ARBA00012042"/>
    </source>
</evidence>
<evidence type="ECO:0000256" key="10">
    <source>
        <dbReference type="ARBA" id="ARBA00031382"/>
    </source>
</evidence>
<dbReference type="SUPFAM" id="SSF52540">
    <property type="entry name" value="P-loop containing nucleoside triphosphate hydrolases"/>
    <property type="match status" value="1"/>
</dbReference>
<evidence type="ECO:0000256" key="4">
    <source>
        <dbReference type="ARBA" id="ARBA00022531"/>
    </source>
</evidence>
<evidence type="ECO:0000256" key="8">
    <source>
        <dbReference type="ARBA" id="ARBA00022777"/>
    </source>
</evidence>
<gene>
    <name evidence="13" type="ORF">SAMN07250955_12048</name>
</gene>
<keyword evidence="14" id="KW-1185">Reference proteome</keyword>
<dbReference type="NCBIfam" id="NF005655">
    <property type="entry name" value="PRK07429.1"/>
    <property type="match status" value="1"/>
</dbReference>
<dbReference type="Gene3D" id="3.40.50.300">
    <property type="entry name" value="P-loop containing nucleotide triphosphate hydrolases"/>
    <property type="match status" value="1"/>
</dbReference>
<dbReference type="Proteomes" id="UP000197065">
    <property type="component" value="Unassembled WGS sequence"/>
</dbReference>
<comment type="catalytic activity">
    <reaction evidence="11">
        <text>D-ribulose 5-phosphate + ATP = D-ribulose 1,5-bisphosphate + ADP + H(+)</text>
        <dbReference type="Rhea" id="RHEA:19365"/>
        <dbReference type="ChEBI" id="CHEBI:15378"/>
        <dbReference type="ChEBI" id="CHEBI:30616"/>
        <dbReference type="ChEBI" id="CHEBI:57870"/>
        <dbReference type="ChEBI" id="CHEBI:58121"/>
        <dbReference type="ChEBI" id="CHEBI:456216"/>
        <dbReference type="EC" id="2.7.1.19"/>
    </reaction>
</comment>
<comment type="pathway">
    <text evidence="1">Carbohydrate biosynthesis; Calvin cycle.</text>
</comment>
<organism evidence="13 14">
    <name type="scientific">Arboricoccus pini</name>
    <dbReference type="NCBI Taxonomy" id="1963835"/>
    <lineage>
        <taxon>Bacteria</taxon>
        <taxon>Pseudomonadati</taxon>
        <taxon>Pseudomonadota</taxon>
        <taxon>Alphaproteobacteria</taxon>
        <taxon>Geminicoccales</taxon>
        <taxon>Geminicoccaceae</taxon>
        <taxon>Arboricoccus</taxon>
    </lineage>
</organism>
<evidence type="ECO:0000259" key="12">
    <source>
        <dbReference type="Pfam" id="PF00485"/>
    </source>
</evidence>
<keyword evidence="8 13" id="KW-0418">Kinase</keyword>
<sequence>MPRTTTLGRPVILGIVGDSAAGKTTLTSGIAQILGPARVATICTDDYHAFDRRERAENGLSALDPRCNHMDILEQHLRLLRQGQPILKPVYNHERGTLDRPDYIAPKPYIIVEGLLGYATRAMRDCYDVKVFLDPDPKLRIRWKVKRDTERRGYTRDEVMWALDKRRFDSPTHIEPQRTFADIIINFFPPLEQMEESGAHLNVRHILRPTLPHPDLTPILGMSAQSGLHLELSRDTDGKPVDVLEIAGTIPERRALKVEDLLWALIPEASQMRARLGAYDGPAMSHPLALTQLFIAYHMLMAAEGIHAV</sequence>